<protein>
    <submittedName>
        <fullName evidence="1">Uncharacterized protein</fullName>
    </submittedName>
</protein>
<accession>A0ABN9C1S3</accession>
<dbReference type="Proteomes" id="UP001162483">
    <property type="component" value="Unassembled WGS sequence"/>
</dbReference>
<feature type="non-terminal residue" evidence="1">
    <location>
        <position position="1"/>
    </location>
</feature>
<comment type="caution">
    <text evidence="1">The sequence shown here is derived from an EMBL/GenBank/DDBJ whole genome shotgun (WGS) entry which is preliminary data.</text>
</comment>
<dbReference type="EMBL" id="CATNWA010007394">
    <property type="protein sequence ID" value="CAI9553962.1"/>
    <property type="molecule type" value="Genomic_DNA"/>
</dbReference>
<proteinExistence type="predicted"/>
<keyword evidence="2" id="KW-1185">Reference proteome</keyword>
<name>A0ABN9C1S3_9NEOB</name>
<reference evidence="1" key="1">
    <citation type="submission" date="2023-05" db="EMBL/GenBank/DDBJ databases">
        <authorList>
            <person name="Stuckert A."/>
        </authorList>
    </citation>
    <scope>NUCLEOTIDE SEQUENCE</scope>
</reference>
<sequence length="100" mass="11086">SIYTILPNILGHPYKISRFRYSNYLHGHRCIKTASTNIFEGMGCSQELSEFKGGTVIGCHLCKSIICEISLLLNIARSNVSGIIIKVEAIGNNRNSATKW</sequence>
<organism evidence="1 2">
    <name type="scientific">Staurois parvus</name>
    <dbReference type="NCBI Taxonomy" id="386267"/>
    <lineage>
        <taxon>Eukaryota</taxon>
        <taxon>Metazoa</taxon>
        <taxon>Chordata</taxon>
        <taxon>Craniata</taxon>
        <taxon>Vertebrata</taxon>
        <taxon>Euteleostomi</taxon>
        <taxon>Amphibia</taxon>
        <taxon>Batrachia</taxon>
        <taxon>Anura</taxon>
        <taxon>Neobatrachia</taxon>
        <taxon>Ranoidea</taxon>
        <taxon>Ranidae</taxon>
        <taxon>Staurois</taxon>
    </lineage>
</organism>
<evidence type="ECO:0000313" key="1">
    <source>
        <dbReference type="EMBL" id="CAI9553962.1"/>
    </source>
</evidence>
<evidence type="ECO:0000313" key="2">
    <source>
        <dbReference type="Proteomes" id="UP001162483"/>
    </source>
</evidence>
<gene>
    <name evidence="1" type="ORF">SPARVUS_LOCUS4122596</name>
</gene>